<dbReference type="InterPro" id="IPR004375">
    <property type="entry name" value="NanQ/TabA/YiaL"/>
</dbReference>
<dbReference type="Gene3D" id="2.60.120.370">
    <property type="entry name" value="YhcH/YjgK/YiaL"/>
    <property type="match status" value="1"/>
</dbReference>
<proteinExistence type="predicted"/>
<comment type="caution">
    <text evidence="1">The sequence shown here is derived from an EMBL/GenBank/DDBJ whole genome shotgun (WGS) entry which is preliminary data.</text>
</comment>
<dbReference type="EMBL" id="QRTP01000002">
    <property type="protein sequence ID" value="RGQ86556.1"/>
    <property type="molecule type" value="Genomic_DNA"/>
</dbReference>
<dbReference type="GO" id="GO:0005829">
    <property type="term" value="C:cytosol"/>
    <property type="evidence" value="ECO:0007669"/>
    <property type="project" value="TreeGrafter"/>
</dbReference>
<gene>
    <name evidence="1" type="ORF">DWY77_01285</name>
</gene>
<dbReference type="PANTHER" id="PTHR34986:SF1">
    <property type="entry name" value="PROTEIN YIAL"/>
    <property type="match status" value="1"/>
</dbReference>
<sequence length="149" mass="17299">MIFGNINQEKTYEFLPENVKACFKYVKEHNLLNYEKGTHKIDGDNLYVNVAEYTTVKREERFWEAHKAYLDIHILVKGEETIDINFIENMKLGEYKEADDFLPMEGDMQASVTLKPGDFLICYPEDAHRTGVIATKVSDLKKGIFKVKI</sequence>
<dbReference type="InterPro" id="IPR037012">
    <property type="entry name" value="NanQ/TabA/YiaL_sf"/>
</dbReference>
<dbReference type="Pfam" id="PF04074">
    <property type="entry name" value="DUF386"/>
    <property type="match status" value="1"/>
</dbReference>
<dbReference type="AlphaFoldDB" id="A0A412CH61"/>
<evidence type="ECO:0000313" key="1">
    <source>
        <dbReference type="EMBL" id="RGQ86556.1"/>
    </source>
</evidence>
<dbReference type="PANTHER" id="PTHR34986">
    <property type="entry name" value="EVOLVED BETA-GALACTOSIDASE SUBUNIT BETA"/>
    <property type="match status" value="1"/>
</dbReference>
<dbReference type="Proteomes" id="UP000286147">
    <property type="component" value="Unassembled WGS sequence"/>
</dbReference>
<name>A0A412CH61_9FIRM</name>
<dbReference type="RefSeq" id="WP_118035453.1">
    <property type="nucleotide sequence ID" value="NZ_NAKQ01000003.1"/>
</dbReference>
<organism evidence="1 2">
    <name type="scientific">Megamonas rupellensis</name>
    <dbReference type="NCBI Taxonomy" id="491921"/>
    <lineage>
        <taxon>Bacteria</taxon>
        <taxon>Bacillati</taxon>
        <taxon>Bacillota</taxon>
        <taxon>Negativicutes</taxon>
        <taxon>Selenomonadales</taxon>
        <taxon>Selenomonadaceae</taxon>
        <taxon>Megamonas</taxon>
    </lineage>
</organism>
<dbReference type="SUPFAM" id="SSF51197">
    <property type="entry name" value="Clavaminate synthase-like"/>
    <property type="match status" value="1"/>
</dbReference>
<dbReference type="NCBIfam" id="TIGR00022">
    <property type="entry name" value="YhcH/YjgK/YiaL family protein"/>
    <property type="match status" value="1"/>
</dbReference>
<reference evidence="1 2" key="1">
    <citation type="submission" date="2018-08" db="EMBL/GenBank/DDBJ databases">
        <title>A genome reference for cultivated species of the human gut microbiota.</title>
        <authorList>
            <person name="Zou Y."/>
            <person name="Xue W."/>
            <person name="Luo G."/>
        </authorList>
    </citation>
    <scope>NUCLEOTIDE SEQUENCE [LARGE SCALE GENOMIC DNA]</scope>
    <source>
        <strain evidence="1 2">AF27-12</strain>
    </source>
</reference>
<protein>
    <submittedName>
        <fullName evidence="1">DUF386 domain-containing protein</fullName>
    </submittedName>
</protein>
<accession>A0A412CH61</accession>
<evidence type="ECO:0000313" key="2">
    <source>
        <dbReference type="Proteomes" id="UP000286147"/>
    </source>
</evidence>